<dbReference type="InterPro" id="IPR007921">
    <property type="entry name" value="CHAP_dom"/>
</dbReference>
<dbReference type="PROSITE" id="PS50911">
    <property type="entry name" value="CHAP"/>
    <property type="match status" value="1"/>
</dbReference>
<dbReference type="SUPFAM" id="SSF54001">
    <property type="entry name" value="Cysteine proteinases"/>
    <property type="match status" value="1"/>
</dbReference>
<organism evidence="3 4">
    <name type="scientific">Umezawaea tangerina</name>
    <dbReference type="NCBI Taxonomy" id="84725"/>
    <lineage>
        <taxon>Bacteria</taxon>
        <taxon>Bacillati</taxon>
        <taxon>Actinomycetota</taxon>
        <taxon>Actinomycetes</taxon>
        <taxon>Pseudonocardiales</taxon>
        <taxon>Pseudonocardiaceae</taxon>
        <taxon>Umezawaea</taxon>
    </lineage>
</organism>
<feature type="signal peptide" evidence="1">
    <location>
        <begin position="1"/>
        <end position="20"/>
    </location>
</feature>
<protein>
    <submittedName>
        <fullName evidence="3">Surface antigen</fullName>
    </submittedName>
</protein>
<feature type="chain" id="PRO_5015709886" evidence="1">
    <location>
        <begin position="21"/>
        <end position="355"/>
    </location>
</feature>
<proteinExistence type="predicted"/>
<evidence type="ECO:0000259" key="2">
    <source>
        <dbReference type="PROSITE" id="PS50911"/>
    </source>
</evidence>
<dbReference type="Gene3D" id="3.90.1720.10">
    <property type="entry name" value="endopeptidase domain like (from Nostoc punctiforme)"/>
    <property type="match status" value="1"/>
</dbReference>
<evidence type="ECO:0000313" key="3">
    <source>
        <dbReference type="EMBL" id="PRY34864.1"/>
    </source>
</evidence>
<dbReference type="RefSeq" id="WP_211304771.1">
    <property type="nucleotide sequence ID" value="NZ_PVTF01000015.1"/>
</dbReference>
<accession>A0A2T0SN77</accession>
<comment type="caution">
    <text evidence="3">The sequence shown here is derived from an EMBL/GenBank/DDBJ whole genome shotgun (WGS) entry which is preliminary data.</text>
</comment>
<keyword evidence="4" id="KW-1185">Reference proteome</keyword>
<dbReference type="AlphaFoldDB" id="A0A2T0SN77"/>
<feature type="domain" description="Peptidase C51" evidence="2">
    <location>
        <begin position="23"/>
        <end position="140"/>
    </location>
</feature>
<evidence type="ECO:0000256" key="1">
    <source>
        <dbReference type="SAM" id="SignalP"/>
    </source>
</evidence>
<gene>
    <name evidence="3" type="ORF">CLV43_115140</name>
</gene>
<evidence type="ECO:0000313" key="4">
    <source>
        <dbReference type="Proteomes" id="UP000239494"/>
    </source>
</evidence>
<dbReference type="InterPro" id="IPR038765">
    <property type="entry name" value="Papain-like_cys_pep_sf"/>
</dbReference>
<keyword evidence="1" id="KW-0732">Signal</keyword>
<dbReference type="EMBL" id="PVTF01000015">
    <property type="protein sequence ID" value="PRY34864.1"/>
    <property type="molecule type" value="Genomic_DNA"/>
</dbReference>
<dbReference type="Pfam" id="PF05257">
    <property type="entry name" value="CHAP"/>
    <property type="match status" value="1"/>
</dbReference>
<dbReference type="Proteomes" id="UP000239494">
    <property type="component" value="Unassembled WGS sequence"/>
</dbReference>
<reference evidence="3 4" key="1">
    <citation type="submission" date="2018-03" db="EMBL/GenBank/DDBJ databases">
        <title>Genomic Encyclopedia of Archaeal and Bacterial Type Strains, Phase II (KMG-II): from individual species to whole genera.</title>
        <authorList>
            <person name="Goeker M."/>
        </authorList>
    </citation>
    <scope>NUCLEOTIDE SEQUENCE [LARGE SCALE GENOMIC DNA]</scope>
    <source>
        <strain evidence="3 4">DSM 44720</strain>
    </source>
</reference>
<name>A0A2T0SN77_9PSEU</name>
<sequence length="355" mass="36938">MIVVSVLTGLGLVSSPTAMAGTDDYPSQWKNAAQDSKVDSWGYYNRECTSFVAWRLHSRNGFEMPRAIGNAGGWGSWFSSHGYAVNSSPAIGAIAESSGHVAWVEAVHGDGTVTIEEYNRNYTGTYGSRRVTASGFHYIHAKDLATTSNGSPTGSFDIATQNGTGVRFRGWARDPNTSAPIAVHAYVTPNHGVATTADIQRSDVGTHGFDVTRGGIIAGTYNVCAYGINAPGTPGENALLGCKSITLTQSPIGSLDVVEQNGSGVRFAGWAIDPDTSAPIAVHAYVTPNHGVATTADGSRPDVGAVYPASGADHGYDVTRGGIVAGTYNVCAYGINTPGTAGENALLGCRTITLR</sequence>